<keyword evidence="5 13" id="KW-0813">Transport</keyword>
<dbReference type="RefSeq" id="WP_163495998.1">
    <property type="nucleotide sequence ID" value="NZ_CP048711.1"/>
</dbReference>
<dbReference type="NCBIfam" id="TIGR00548">
    <property type="entry name" value="lolB"/>
    <property type="match status" value="1"/>
</dbReference>
<comment type="function">
    <text evidence="13">Plays a critical role in the incorporation of lipoproteins in the outer membrane after they are released by the LolA protein.</text>
</comment>
<evidence type="ECO:0000256" key="12">
    <source>
        <dbReference type="ARBA" id="ARBA00023288"/>
    </source>
</evidence>
<dbReference type="CDD" id="cd16326">
    <property type="entry name" value="LolB"/>
    <property type="match status" value="1"/>
</dbReference>
<dbReference type="AlphaFoldDB" id="A0A6C0UA00"/>
<evidence type="ECO:0000256" key="4">
    <source>
        <dbReference type="ARBA" id="ARBA00016202"/>
    </source>
</evidence>
<keyword evidence="16" id="KW-1185">Reference proteome</keyword>
<protein>
    <recommendedName>
        <fullName evidence="4 13">Outer-membrane lipoprotein LolB</fullName>
    </recommendedName>
</protein>
<evidence type="ECO:0000313" key="16">
    <source>
        <dbReference type="Proteomes" id="UP000477680"/>
    </source>
</evidence>
<proteinExistence type="inferred from homology"/>
<dbReference type="EMBL" id="CP048711">
    <property type="protein sequence ID" value="QIB66564.1"/>
    <property type="molecule type" value="Genomic_DNA"/>
</dbReference>
<sequence length="196" mass="21893">MRLLLAGLVVLLLNACATAPDQPAPARPWQQRTVQLSALEHWGATGKLALRSGGQAESANLSWLQRGRHTRLQLSGPMGLRATEIHSDGQQLLIQRGDEQQQYDIASPGALREQTGWDLPVQALPYWLKGLPAPGGDDTRMRIEANLLRQLRQDGWTIDFERYQQFGAYILPTRLTAERGDTRARIVIQSWQPGEP</sequence>
<evidence type="ECO:0000256" key="5">
    <source>
        <dbReference type="ARBA" id="ARBA00022448"/>
    </source>
</evidence>
<evidence type="ECO:0000256" key="13">
    <source>
        <dbReference type="HAMAP-Rule" id="MF_00233"/>
    </source>
</evidence>
<feature type="signal peptide" evidence="14">
    <location>
        <begin position="1"/>
        <end position="19"/>
    </location>
</feature>
<evidence type="ECO:0000256" key="2">
    <source>
        <dbReference type="ARBA" id="ARBA00009696"/>
    </source>
</evidence>
<keyword evidence="11 13" id="KW-0998">Cell outer membrane</keyword>
<keyword evidence="9" id="KW-0564">Palmitate</keyword>
<evidence type="ECO:0000256" key="14">
    <source>
        <dbReference type="SAM" id="SignalP"/>
    </source>
</evidence>
<evidence type="ECO:0000256" key="8">
    <source>
        <dbReference type="ARBA" id="ARBA00023136"/>
    </source>
</evidence>
<gene>
    <name evidence="13 15" type="primary">lolB</name>
    <name evidence="15" type="ORF">G3T16_15345</name>
</gene>
<dbReference type="InterPro" id="IPR029046">
    <property type="entry name" value="LolA/LolB/LppX"/>
</dbReference>
<dbReference type="InterPro" id="IPR004565">
    <property type="entry name" value="OM_lipoprot_LolB"/>
</dbReference>
<keyword evidence="8 13" id="KW-0472">Membrane</keyword>
<comment type="subunit">
    <text evidence="3 13">Monomer.</text>
</comment>
<evidence type="ECO:0000256" key="11">
    <source>
        <dbReference type="ARBA" id="ARBA00023237"/>
    </source>
</evidence>
<accession>A0A6C0UA00</accession>
<dbReference type="GO" id="GO:0009279">
    <property type="term" value="C:cell outer membrane"/>
    <property type="evidence" value="ECO:0007669"/>
    <property type="project" value="UniProtKB-SubCell"/>
</dbReference>
<dbReference type="SUPFAM" id="SSF89392">
    <property type="entry name" value="Prokaryotic lipoproteins and lipoprotein localization factors"/>
    <property type="match status" value="1"/>
</dbReference>
<comment type="subcellular location">
    <subcellularLocation>
        <location evidence="1">Cell outer membrane</location>
        <topology evidence="1">Lipid-anchor</topology>
    </subcellularLocation>
</comment>
<name>A0A6C0UA00_9GAMM</name>
<dbReference type="GO" id="GO:0015031">
    <property type="term" value="P:protein transport"/>
    <property type="evidence" value="ECO:0007669"/>
    <property type="project" value="UniProtKB-KW"/>
</dbReference>
<dbReference type="Proteomes" id="UP000477680">
    <property type="component" value="Chromosome"/>
</dbReference>
<comment type="similarity">
    <text evidence="2 13">Belongs to the LolB family.</text>
</comment>
<evidence type="ECO:0000313" key="15">
    <source>
        <dbReference type="EMBL" id="QIB66564.1"/>
    </source>
</evidence>
<evidence type="ECO:0000256" key="10">
    <source>
        <dbReference type="ARBA" id="ARBA00023186"/>
    </source>
</evidence>
<evidence type="ECO:0000256" key="3">
    <source>
        <dbReference type="ARBA" id="ARBA00011245"/>
    </source>
</evidence>
<dbReference type="Gene3D" id="2.50.20.10">
    <property type="entry name" value="Lipoprotein localisation LolA/LolB/LppX"/>
    <property type="match status" value="1"/>
</dbReference>
<dbReference type="KEGG" id="kim:G3T16_15345"/>
<evidence type="ECO:0000256" key="9">
    <source>
        <dbReference type="ARBA" id="ARBA00023139"/>
    </source>
</evidence>
<evidence type="ECO:0000256" key="6">
    <source>
        <dbReference type="ARBA" id="ARBA00022729"/>
    </source>
</evidence>
<feature type="chain" id="PRO_5025367463" description="Outer-membrane lipoprotein LolB" evidence="14">
    <location>
        <begin position="20"/>
        <end position="196"/>
    </location>
</feature>
<dbReference type="HAMAP" id="MF_00233">
    <property type="entry name" value="LolB"/>
    <property type="match status" value="1"/>
</dbReference>
<evidence type="ECO:0000256" key="1">
    <source>
        <dbReference type="ARBA" id="ARBA00004459"/>
    </source>
</evidence>
<keyword evidence="6 14" id="KW-0732">Signal</keyword>
<reference evidence="15 16" key="1">
    <citation type="submission" date="2020-02" db="EMBL/GenBank/DDBJ databases">
        <title>Genome sequencing for Kineobactrum sp. M2.</title>
        <authorList>
            <person name="Park S.-J."/>
        </authorList>
    </citation>
    <scope>NUCLEOTIDE SEQUENCE [LARGE SCALE GENOMIC DNA]</scope>
    <source>
        <strain evidence="15 16">M2</strain>
    </source>
</reference>
<organism evidence="15 16">
    <name type="scientific">Kineobactrum salinum</name>
    <dbReference type="NCBI Taxonomy" id="2708301"/>
    <lineage>
        <taxon>Bacteria</taxon>
        <taxon>Pseudomonadati</taxon>
        <taxon>Pseudomonadota</taxon>
        <taxon>Gammaproteobacteria</taxon>
        <taxon>Cellvibrionales</taxon>
        <taxon>Halieaceae</taxon>
        <taxon>Kineobactrum</taxon>
    </lineage>
</organism>
<keyword evidence="10 13" id="KW-0143">Chaperone</keyword>
<dbReference type="Pfam" id="PF03550">
    <property type="entry name" value="LolB"/>
    <property type="match status" value="1"/>
</dbReference>
<keyword evidence="7 13" id="KW-0653">Protein transport</keyword>
<keyword evidence="12 15" id="KW-0449">Lipoprotein</keyword>
<evidence type="ECO:0000256" key="7">
    <source>
        <dbReference type="ARBA" id="ARBA00022927"/>
    </source>
</evidence>
<dbReference type="GO" id="GO:0044874">
    <property type="term" value="P:lipoprotein localization to outer membrane"/>
    <property type="evidence" value="ECO:0007669"/>
    <property type="project" value="UniProtKB-UniRule"/>
</dbReference>